<evidence type="ECO:0000313" key="7">
    <source>
        <dbReference type="Proteomes" id="UP000033121"/>
    </source>
</evidence>
<comment type="caution">
    <text evidence="6">The sequence shown here is derived from an EMBL/GenBank/DDBJ whole genome shotgun (WGS) entry which is preliminary data.</text>
</comment>
<dbReference type="InterPro" id="IPR000866">
    <property type="entry name" value="AhpC/TSA"/>
</dbReference>
<evidence type="ECO:0000256" key="3">
    <source>
        <dbReference type="ARBA" id="ARBA00023157"/>
    </source>
</evidence>
<evidence type="ECO:0000256" key="2">
    <source>
        <dbReference type="ARBA" id="ARBA00022748"/>
    </source>
</evidence>
<dbReference type="InterPro" id="IPR025380">
    <property type="entry name" value="DUF4369"/>
</dbReference>
<dbReference type="Gene3D" id="3.40.30.10">
    <property type="entry name" value="Glutaredoxin"/>
    <property type="match status" value="1"/>
</dbReference>
<organism evidence="6 7">
    <name type="scientific">Flavihumibacter petaseus NBRC 106054</name>
    <dbReference type="NCBI Taxonomy" id="1220578"/>
    <lineage>
        <taxon>Bacteria</taxon>
        <taxon>Pseudomonadati</taxon>
        <taxon>Bacteroidota</taxon>
        <taxon>Chitinophagia</taxon>
        <taxon>Chitinophagales</taxon>
        <taxon>Chitinophagaceae</taxon>
        <taxon>Flavihumibacter</taxon>
    </lineage>
</organism>
<evidence type="ECO:0000313" key="6">
    <source>
        <dbReference type="EMBL" id="GAO43008.1"/>
    </source>
</evidence>
<dbReference type="InterPro" id="IPR013766">
    <property type="entry name" value="Thioredoxin_domain"/>
</dbReference>
<keyword evidence="4" id="KW-0676">Redox-active center</keyword>
<dbReference type="PROSITE" id="PS51352">
    <property type="entry name" value="THIOREDOXIN_2"/>
    <property type="match status" value="1"/>
</dbReference>
<dbReference type="GO" id="GO:0016491">
    <property type="term" value="F:oxidoreductase activity"/>
    <property type="evidence" value="ECO:0007669"/>
    <property type="project" value="InterPro"/>
</dbReference>
<dbReference type="PROSITE" id="PS00194">
    <property type="entry name" value="THIOREDOXIN_1"/>
    <property type="match status" value="1"/>
</dbReference>
<dbReference type="PANTHER" id="PTHR42852">
    <property type="entry name" value="THIOL:DISULFIDE INTERCHANGE PROTEIN DSBE"/>
    <property type="match status" value="1"/>
</dbReference>
<evidence type="ECO:0000256" key="1">
    <source>
        <dbReference type="ARBA" id="ARBA00004196"/>
    </source>
</evidence>
<feature type="domain" description="Thioredoxin" evidence="5">
    <location>
        <begin position="234"/>
        <end position="374"/>
    </location>
</feature>
<dbReference type="InterPro" id="IPR050553">
    <property type="entry name" value="Thioredoxin_ResA/DsbE_sf"/>
</dbReference>
<dbReference type="EMBL" id="BBWV01000002">
    <property type="protein sequence ID" value="GAO43008.1"/>
    <property type="molecule type" value="Genomic_DNA"/>
</dbReference>
<keyword evidence="2" id="KW-0201">Cytochrome c-type biogenesis</keyword>
<sequence length="374" mass="42020">MKRILPFFLLPVFGYAAPGKPVTITGSLKTTDPVKMIYLSYRVGDERHTDSTTVKNGQFSFTANLEEPTLATLSAKFQKHINSDETRTERKMLFLEPGTIKVKVKDSLQLATVTGSTAHAEYEKLNELEKPYDAAMNALNEPYRKCSEAKDEAGMKRIVAQADSITKEKDEKVSLPYLLNHQNSPIALYVLREYAGYDLDPAKVEPLFETLPAATRQLPSGIEFKGRIETAKKTAVGAYALDFTQNDTLDQPVSLSSFKGKYVLLDFWASWCGPCRRENPNVVKAYEKYKDKQFTVLGVSLDQPGKKDAWLKAIHQDGLTWTHVSDLKFWNNEVAKLYGIQAIPQNLLLDPQGKIVAKNIRGEELQQKLAELLP</sequence>
<dbReference type="Proteomes" id="UP000033121">
    <property type="component" value="Unassembled WGS sequence"/>
</dbReference>
<protein>
    <submittedName>
        <fullName evidence="6">Putative thiol-disulfide oxidoreductase</fullName>
    </submittedName>
</protein>
<comment type="subcellular location">
    <subcellularLocation>
        <location evidence="1">Cell envelope</location>
    </subcellularLocation>
</comment>
<evidence type="ECO:0000256" key="4">
    <source>
        <dbReference type="ARBA" id="ARBA00023284"/>
    </source>
</evidence>
<keyword evidence="3" id="KW-1015">Disulfide bond</keyword>
<dbReference type="InterPro" id="IPR036249">
    <property type="entry name" value="Thioredoxin-like_sf"/>
</dbReference>
<proteinExistence type="predicted"/>
<keyword evidence="7" id="KW-1185">Reference proteome</keyword>
<gene>
    <name evidence="6" type="ORF">FPE01S_02_01130</name>
</gene>
<dbReference type="InterPro" id="IPR017937">
    <property type="entry name" value="Thioredoxin_CS"/>
</dbReference>
<dbReference type="GO" id="GO:0030313">
    <property type="term" value="C:cell envelope"/>
    <property type="evidence" value="ECO:0007669"/>
    <property type="project" value="UniProtKB-SubCell"/>
</dbReference>
<dbReference type="SUPFAM" id="SSF52833">
    <property type="entry name" value="Thioredoxin-like"/>
    <property type="match status" value="1"/>
</dbReference>
<dbReference type="AlphaFoldDB" id="A0A0E9MZP9"/>
<dbReference type="RefSeq" id="WP_046368960.1">
    <property type="nucleotide sequence ID" value="NZ_BBWV01000002.1"/>
</dbReference>
<accession>A0A0E9MZP9</accession>
<dbReference type="Pfam" id="PF00578">
    <property type="entry name" value="AhpC-TSA"/>
    <property type="match status" value="1"/>
</dbReference>
<dbReference type="PANTHER" id="PTHR42852:SF6">
    <property type="entry name" value="THIOL:DISULFIDE INTERCHANGE PROTEIN DSBE"/>
    <property type="match status" value="1"/>
</dbReference>
<dbReference type="Pfam" id="PF14289">
    <property type="entry name" value="DUF4369"/>
    <property type="match status" value="1"/>
</dbReference>
<dbReference type="GO" id="GO:0016209">
    <property type="term" value="F:antioxidant activity"/>
    <property type="evidence" value="ECO:0007669"/>
    <property type="project" value="InterPro"/>
</dbReference>
<name>A0A0E9MZP9_9BACT</name>
<dbReference type="GO" id="GO:0017004">
    <property type="term" value="P:cytochrome complex assembly"/>
    <property type="evidence" value="ECO:0007669"/>
    <property type="project" value="UniProtKB-KW"/>
</dbReference>
<dbReference type="CDD" id="cd02966">
    <property type="entry name" value="TlpA_like_family"/>
    <property type="match status" value="1"/>
</dbReference>
<reference evidence="6 7" key="1">
    <citation type="submission" date="2015-04" db="EMBL/GenBank/DDBJ databases">
        <title>Whole genome shotgun sequence of Flavihumibacter petaseus NBRC 106054.</title>
        <authorList>
            <person name="Miyazawa S."/>
            <person name="Hosoyama A."/>
            <person name="Hashimoto M."/>
            <person name="Noguchi M."/>
            <person name="Tsuchikane K."/>
            <person name="Ohji S."/>
            <person name="Yamazoe A."/>
            <person name="Ichikawa N."/>
            <person name="Kimura A."/>
            <person name="Fujita N."/>
        </authorList>
    </citation>
    <scope>NUCLEOTIDE SEQUENCE [LARGE SCALE GENOMIC DNA]</scope>
    <source>
        <strain evidence="6 7">NBRC 106054</strain>
    </source>
</reference>
<evidence type="ECO:0000259" key="5">
    <source>
        <dbReference type="PROSITE" id="PS51352"/>
    </source>
</evidence>